<keyword evidence="1" id="KW-1133">Transmembrane helix</keyword>
<reference evidence="2 3" key="1">
    <citation type="submission" date="2021-03" db="EMBL/GenBank/DDBJ databases">
        <authorList>
            <person name="Kanchanasin P."/>
            <person name="Saeng-In P."/>
            <person name="Phongsopitanun W."/>
            <person name="Yuki M."/>
            <person name="Kudo T."/>
            <person name="Ohkuma M."/>
            <person name="Tanasupawat S."/>
        </authorList>
    </citation>
    <scope>NUCLEOTIDE SEQUENCE [LARGE SCALE GENOMIC DNA]</scope>
    <source>
        <strain evidence="2 3">L46</strain>
    </source>
</reference>
<gene>
    <name evidence="2" type="ORF">J4557_23235</name>
</gene>
<evidence type="ECO:0000313" key="2">
    <source>
        <dbReference type="EMBL" id="MBO2440446.1"/>
    </source>
</evidence>
<proteinExistence type="predicted"/>
<evidence type="ECO:0000313" key="3">
    <source>
        <dbReference type="Proteomes" id="UP000666915"/>
    </source>
</evidence>
<organism evidence="2 3">
    <name type="scientific">Actinomadura nitritigenes</name>
    <dbReference type="NCBI Taxonomy" id="134602"/>
    <lineage>
        <taxon>Bacteria</taxon>
        <taxon>Bacillati</taxon>
        <taxon>Actinomycetota</taxon>
        <taxon>Actinomycetes</taxon>
        <taxon>Streptosporangiales</taxon>
        <taxon>Thermomonosporaceae</taxon>
        <taxon>Actinomadura</taxon>
    </lineage>
</organism>
<dbReference type="EMBL" id="JAGEOK010000014">
    <property type="protein sequence ID" value="MBO2440446.1"/>
    <property type="molecule type" value="Genomic_DNA"/>
</dbReference>
<comment type="caution">
    <text evidence="2">The sequence shown here is derived from an EMBL/GenBank/DDBJ whole genome shotgun (WGS) entry which is preliminary data.</text>
</comment>
<dbReference type="Proteomes" id="UP000666915">
    <property type="component" value="Unassembled WGS sequence"/>
</dbReference>
<protein>
    <submittedName>
        <fullName evidence="2">CU044_5270 family protein</fullName>
    </submittedName>
</protein>
<dbReference type="InterPro" id="IPR047789">
    <property type="entry name" value="CU044_5270-like"/>
</dbReference>
<keyword evidence="3" id="KW-1185">Reference proteome</keyword>
<evidence type="ECO:0000256" key="1">
    <source>
        <dbReference type="SAM" id="Phobius"/>
    </source>
</evidence>
<dbReference type="NCBIfam" id="NF038083">
    <property type="entry name" value="CU044_5270_fam"/>
    <property type="match status" value="1"/>
</dbReference>
<accession>A0ABS3R2P2</accession>
<dbReference type="RefSeq" id="WP_208268831.1">
    <property type="nucleotide sequence ID" value="NZ_BAAAGM010000074.1"/>
</dbReference>
<keyword evidence="1" id="KW-0472">Membrane</keyword>
<keyword evidence="1" id="KW-0812">Transmembrane</keyword>
<name>A0ABS3R2P2_9ACTN</name>
<sequence length="340" mass="36595">MIDEEIALVRATRPGDVPDDPEVKARAWARLHAEFGTEDTAGATSTTDATRVRRRSLRRRLMWRVAATGLVAAGAAGAIVVTQTGGGPGSSTKRPAVATAAQTLELAAQTVEQQTAPPRPRPSQWVYAQTVSAFALTDGNVVGPEAMHHGKVKVEEWWRFDGKRMARSVQNGKLYVKGILGPGARPRHDGTDPRFNGGYIGGPGIVSRTPNKLYDYVAGLPTDPAALLARIRRDNGDKGQDVTTFGVIAGILRDDHLIPPKLNAALYRALGKIPRVSIKRDATDYAGRHGIGVAFDSPQRRNGKPNIQTIVLDRRTFRYMGDSQNAVLASAVVDDAGQRG</sequence>
<feature type="transmembrane region" description="Helical" evidence="1">
    <location>
        <begin position="61"/>
        <end position="81"/>
    </location>
</feature>